<dbReference type="InterPro" id="IPR003615">
    <property type="entry name" value="HNH_nuc"/>
</dbReference>
<proteinExistence type="predicted"/>
<protein>
    <recommendedName>
        <fullName evidence="1">DUF222 domain-containing protein</fullName>
    </recommendedName>
</protein>
<sequence>MNEAPLPPAAARGALLDAWVAKRAEIARLEGEASELLAARADLFDADVRADPQHRDMIRRSMIAEYSAAGHISKTAAELGFNDAAALSEFFPALRRALRQGDITAQHVRVLVAAAAPVREAVLNGNLDAETLAVYETAALTIAEHETPARTRPHARQITAALAGESIRERHARAASERQITIRPLDDGLALLTAVLPEVYAVAIMDRLRSLATAVAATVGPDARPEFVAADGRTRREIEADTFIDLLLAATPSEALGTGLDRITATVQVTIAGSTLAGEDDRLAELDGHGPLHPDIARDLARRASGWNRLFLDDAGMVTKVDRYTPTTAMKRFLRARDQRCRFPGCHTPARRCDIDHNEDFALGGQTEITNLSDFCPGHHALKHPDIDAGHRWTAHQLPDGTLRWTSPIGRAYDDRAPRRVMFV</sequence>
<evidence type="ECO:0000313" key="2">
    <source>
        <dbReference type="EMBL" id="KJL32538.1"/>
    </source>
</evidence>
<dbReference type="EMBL" id="JYIX01000036">
    <property type="protein sequence ID" value="KJL32538.1"/>
    <property type="molecule type" value="Genomic_DNA"/>
</dbReference>
<dbReference type="Pfam" id="PF02720">
    <property type="entry name" value="DUF222"/>
    <property type="match status" value="1"/>
</dbReference>
<reference evidence="2 3" key="1">
    <citation type="submission" date="2015-02" db="EMBL/GenBank/DDBJ databases">
        <title>Draft genome sequences of ten Microbacterium spp. with emphasis on heavy metal contaminated environments.</title>
        <authorList>
            <person name="Corretto E."/>
        </authorList>
    </citation>
    <scope>NUCLEOTIDE SEQUENCE [LARGE SCALE GENOMIC DNA]</scope>
    <source>
        <strain evidence="2 3">ARN176</strain>
    </source>
</reference>
<dbReference type="PATRIC" id="fig|582680.6.peg.2381"/>
<dbReference type="RefSeq" id="WP_045272411.1">
    <property type="nucleotide sequence ID" value="NZ_JYIX01000036.1"/>
</dbReference>
<accession>A0A0F0LHB8</accession>
<dbReference type="STRING" id="582680.RS86_02315"/>
<dbReference type="InterPro" id="IPR003870">
    <property type="entry name" value="DUF222"/>
</dbReference>
<dbReference type="Proteomes" id="UP000033740">
    <property type="component" value="Unassembled WGS sequence"/>
</dbReference>
<comment type="caution">
    <text evidence="2">The sequence shown here is derived from an EMBL/GenBank/DDBJ whole genome shotgun (WGS) entry which is preliminary data.</text>
</comment>
<dbReference type="CDD" id="cd00085">
    <property type="entry name" value="HNHc"/>
    <property type="match status" value="1"/>
</dbReference>
<organism evidence="2 3">
    <name type="scientific">Microbacterium azadirachtae</name>
    <dbReference type="NCBI Taxonomy" id="582680"/>
    <lineage>
        <taxon>Bacteria</taxon>
        <taxon>Bacillati</taxon>
        <taxon>Actinomycetota</taxon>
        <taxon>Actinomycetes</taxon>
        <taxon>Micrococcales</taxon>
        <taxon>Microbacteriaceae</taxon>
        <taxon>Microbacterium</taxon>
    </lineage>
</organism>
<dbReference type="AlphaFoldDB" id="A0A0F0LHB8"/>
<evidence type="ECO:0000313" key="3">
    <source>
        <dbReference type="Proteomes" id="UP000033740"/>
    </source>
</evidence>
<evidence type="ECO:0000259" key="1">
    <source>
        <dbReference type="Pfam" id="PF02720"/>
    </source>
</evidence>
<name>A0A0F0LHB8_9MICO</name>
<keyword evidence="3" id="KW-1185">Reference proteome</keyword>
<feature type="domain" description="DUF222" evidence="1">
    <location>
        <begin position="26"/>
        <end position="338"/>
    </location>
</feature>
<gene>
    <name evidence="2" type="ORF">RS86_02315</name>
</gene>